<evidence type="ECO:0000313" key="2">
    <source>
        <dbReference type="Proteomes" id="UP001055879"/>
    </source>
</evidence>
<evidence type="ECO:0000313" key="1">
    <source>
        <dbReference type="EMBL" id="KAI3706233.1"/>
    </source>
</evidence>
<proteinExistence type="predicted"/>
<keyword evidence="2" id="KW-1185">Reference proteome</keyword>
<organism evidence="1 2">
    <name type="scientific">Arctium lappa</name>
    <name type="common">Greater burdock</name>
    <name type="synonym">Lappa major</name>
    <dbReference type="NCBI Taxonomy" id="4217"/>
    <lineage>
        <taxon>Eukaryota</taxon>
        <taxon>Viridiplantae</taxon>
        <taxon>Streptophyta</taxon>
        <taxon>Embryophyta</taxon>
        <taxon>Tracheophyta</taxon>
        <taxon>Spermatophyta</taxon>
        <taxon>Magnoliopsida</taxon>
        <taxon>eudicotyledons</taxon>
        <taxon>Gunneridae</taxon>
        <taxon>Pentapetalae</taxon>
        <taxon>asterids</taxon>
        <taxon>campanulids</taxon>
        <taxon>Asterales</taxon>
        <taxon>Asteraceae</taxon>
        <taxon>Carduoideae</taxon>
        <taxon>Cardueae</taxon>
        <taxon>Arctiinae</taxon>
        <taxon>Arctium</taxon>
    </lineage>
</organism>
<reference evidence="1 2" key="2">
    <citation type="journal article" date="2022" name="Mol. Ecol. Resour.">
        <title>The genomes of chicory, endive, great burdock and yacon provide insights into Asteraceae paleo-polyploidization history and plant inulin production.</title>
        <authorList>
            <person name="Fan W."/>
            <person name="Wang S."/>
            <person name="Wang H."/>
            <person name="Wang A."/>
            <person name="Jiang F."/>
            <person name="Liu H."/>
            <person name="Zhao H."/>
            <person name="Xu D."/>
            <person name="Zhang Y."/>
        </authorList>
    </citation>
    <scope>NUCLEOTIDE SEQUENCE [LARGE SCALE GENOMIC DNA]</scope>
    <source>
        <strain evidence="2">cv. Niubang</strain>
    </source>
</reference>
<gene>
    <name evidence="1" type="ORF">L6452_23833</name>
</gene>
<protein>
    <submittedName>
        <fullName evidence="1">Uncharacterized protein</fullName>
    </submittedName>
</protein>
<name>A0ACB9AA48_ARCLA</name>
<reference evidence="2" key="1">
    <citation type="journal article" date="2022" name="Mol. Ecol. Resour.">
        <title>The genomes of chicory, endive, great burdock and yacon provide insights into Asteraceae palaeo-polyploidization history and plant inulin production.</title>
        <authorList>
            <person name="Fan W."/>
            <person name="Wang S."/>
            <person name="Wang H."/>
            <person name="Wang A."/>
            <person name="Jiang F."/>
            <person name="Liu H."/>
            <person name="Zhao H."/>
            <person name="Xu D."/>
            <person name="Zhang Y."/>
        </authorList>
    </citation>
    <scope>NUCLEOTIDE SEQUENCE [LARGE SCALE GENOMIC DNA]</scope>
    <source>
        <strain evidence="2">cv. Niubang</strain>
    </source>
</reference>
<dbReference type="Proteomes" id="UP001055879">
    <property type="component" value="Linkage Group LG08"/>
</dbReference>
<sequence>MEDHNFLPKFPSYFRQTIEGWSQTFSDLDVSNSLDEPISHGGSGGGGDSTSSSSFMPPNGGGCFIPPHFLESFRQPSSTPFTPNYGLLSNEPKLEANLQPVADWFKIDQNSVNHAGYHYWLSTTKAQPMKYTGKRGRDITFERNRICSPTKLFRGVRQRHWGKWVAEIRLPKNRRRVWLGTFETAEEAAFAYDTAAYMLRGDCAHLNFPNLKNQLKANSINGNTAALLESKLQAISRGMSNTKTNDSDTSTVGGGLAAVAVVPPDAGEGIHLSKMPSLDMDMIWDALLVSEL</sequence>
<dbReference type="EMBL" id="CM042054">
    <property type="protein sequence ID" value="KAI3706233.1"/>
    <property type="molecule type" value="Genomic_DNA"/>
</dbReference>
<accession>A0ACB9AA48</accession>
<comment type="caution">
    <text evidence="1">The sequence shown here is derived from an EMBL/GenBank/DDBJ whole genome shotgun (WGS) entry which is preliminary data.</text>
</comment>